<name>A0AAD9J5P8_9ANNE</name>
<keyword evidence="4 9" id="KW-0812">Transmembrane</keyword>
<dbReference type="GO" id="GO:1990575">
    <property type="term" value="P:mitochondrial L-ornithine transmembrane transport"/>
    <property type="evidence" value="ECO:0007669"/>
    <property type="project" value="TreeGrafter"/>
</dbReference>
<dbReference type="SUPFAM" id="SSF103506">
    <property type="entry name" value="Mitochondrial carrier"/>
    <property type="match status" value="1"/>
</dbReference>
<keyword evidence="6" id="KW-1133">Transmembrane helix</keyword>
<feature type="repeat" description="Solcar" evidence="9">
    <location>
        <begin position="19"/>
        <end position="104"/>
    </location>
</feature>
<keyword evidence="3 10" id="KW-0813">Transport</keyword>
<dbReference type="Proteomes" id="UP001208570">
    <property type="component" value="Unassembled WGS sequence"/>
</dbReference>
<evidence type="ECO:0000256" key="10">
    <source>
        <dbReference type="RuleBase" id="RU000488"/>
    </source>
</evidence>
<dbReference type="EMBL" id="JAODUP010000630">
    <property type="protein sequence ID" value="KAK2146135.1"/>
    <property type="molecule type" value="Genomic_DNA"/>
</dbReference>
<accession>A0AAD9J5P8</accession>
<evidence type="ECO:0000313" key="12">
    <source>
        <dbReference type="Proteomes" id="UP001208570"/>
    </source>
</evidence>
<evidence type="ECO:0000256" key="3">
    <source>
        <dbReference type="ARBA" id="ARBA00022448"/>
    </source>
</evidence>
<evidence type="ECO:0000256" key="2">
    <source>
        <dbReference type="ARBA" id="ARBA00006375"/>
    </source>
</evidence>
<dbReference type="InterPro" id="IPR023395">
    <property type="entry name" value="MCP_dom_sf"/>
</dbReference>
<dbReference type="PANTHER" id="PTHR45624:SF12">
    <property type="entry name" value="MITOCHONDRIAL ORNITHINE TRANSPORTER 1"/>
    <property type="match status" value="1"/>
</dbReference>
<comment type="subcellular location">
    <subcellularLocation>
        <location evidence="1">Mitochondrion membrane</location>
        <topology evidence="1">Multi-pass membrane protein</topology>
    </subcellularLocation>
</comment>
<dbReference type="InterPro" id="IPR018108">
    <property type="entry name" value="MCP_transmembrane"/>
</dbReference>
<comment type="caution">
    <text evidence="11">The sequence shown here is derived from an EMBL/GenBank/DDBJ whole genome shotgun (WGS) entry which is preliminary data.</text>
</comment>
<gene>
    <name evidence="11" type="ORF">LSH36_630g01102</name>
</gene>
<evidence type="ECO:0000256" key="4">
    <source>
        <dbReference type="ARBA" id="ARBA00022692"/>
    </source>
</evidence>
<feature type="repeat" description="Solcar" evidence="9">
    <location>
        <begin position="229"/>
        <end position="314"/>
    </location>
</feature>
<dbReference type="FunFam" id="1.50.40.10:FF:000225">
    <property type="entry name" value="Mitochondrial ornithine transporter 1"/>
    <property type="match status" value="1"/>
</dbReference>
<dbReference type="Gene3D" id="1.50.40.10">
    <property type="entry name" value="Mitochondrial carrier domain"/>
    <property type="match status" value="1"/>
</dbReference>
<dbReference type="AlphaFoldDB" id="A0AAD9J5P8"/>
<reference evidence="11" key="1">
    <citation type="journal article" date="2023" name="Mol. Biol. Evol.">
        <title>Third-Generation Sequencing Reveals the Adaptive Role of the Epigenome in Three Deep-Sea Polychaetes.</title>
        <authorList>
            <person name="Perez M."/>
            <person name="Aroh O."/>
            <person name="Sun Y."/>
            <person name="Lan Y."/>
            <person name="Juniper S.K."/>
            <person name="Young C.R."/>
            <person name="Angers B."/>
            <person name="Qian P.Y."/>
        </authorList>
    </citation>
    <scope>NUCLEOTIDE SEQUENCE</scope>
    <source>
        <strain evidence="11">P08H-3</strain>
    </source>
</reference>
<evidence type="ECO:0000256" key="7">
    <source>
        <dbReference type="ARBA" id="ARBA00023128"/>
    </source>
</evidence>
<keyword evidence="12" id="KW-1185">Reference proteome</keyword>
<dbReference type="GO" id="GO:0031966">
    <property type="term" value="C:mitochondrial membrane"/>
    <property type="evidence" value="ECO:0007669"/>
    <property type="project" value="UniProtKB-SubCell"/>
</dbReference>
<dbReference type="GO" id="GO:0000064">
    <property type="term" value="F:L-ornithine transmembrane transporter activity"/>
    <property type="evidence" value="ECO:0007669"/>
    <property type="project" value="TreeGrafter"/>
</dbReference>
<keyword evidence="8 9" id="KW-0472">Membrane</keyword>
<feature type="repeat" description="Solcar" evidence="9">
    <location>
        <begin position="117"/>
        <end position="215"/>
    </location>
</feature>
<dbReference type="PROSITE" id="PS50920">
    <property type="entry name" value="SOLCAR"/>
    <property type="match status" value="3"/>
</dbReference>
<sequence length="331" mass="36092">MEGTATSQPGFLLRNRHLVESAIDLTGGTLGGIVTVYVGQPLDTVKVKMQTFPSAYRNSLHCFVKTFKDLGLTKGLYAGTVPSLAANVAENAILFVAYGLCQKAICYTLQKESTRSLNAFQNALAGSFASFFSSLALCPTELVKCRLQVIKELQSGGKLTGPLAKVSHVGSSLLVRHIIKQEGIQGLFHGLNATFAREMPGYFFFFGGYETCRMLLTPAGKTKDDLSAVRLLICGGMGGVAYWVSIFPTDVMKSRIQVTTQAVEATQIRYFPLMMKIVKEEGVTALYKGLGPTVIRTFCATAALFYSYETSKQFLTELAYGNNALNDRWSQ</sequence>
<evidence type="ECO:0000256" key="6">
    <source>
        <dbReference type="ARBA" id="ARBA00022989"/>
    </source>
</evidence>
<dbReference type="PANTHER" id="PTHR45624">
    <property type="entry name" value="MITOCHONDRIAL BASIC AMINO ACIDS TRANSPORTER-RELATED"/>
    <property type="match status" value="1"/>
</dbReference>
<comment type="similarity">
    <text evidence="2 10">Belongs to the mitochondrial carrier (TC 2.A.29) family.</text>
</comment>
<evidence type="ECO:0000256" key="9">
    <source>
        <dbReference type="PROSITE-ProRule" id="PRU00282"/>
    </source>
</evidence>
<evidence type="ECO:0000256" key="1">
    <source>
        <dbReference type="ARBA" id="ARBA00004225"/>
    </source>
</evidence>
<organism evidence="11 12">
    <name type="scientific">Paralvinella palmiformis</name>
    <dbReference type="NCBI Taxonomy" id="53620"/>
    <lineage>
        <taxon>Eukaryota</taxon>
        <taxon>Metazoa</taxon>
        <taxon>Spiralia</taxon>
        <taxon>Lophotrochozoa</taxon>
        <taxon>Annelida</taxon>
        <taxon>Polychaeta</taxon>
        <taxon>Sedentaria</taxon>
        <taxon>Canalipalpata</taxon>
        <taxon>Terebellida</taxon>
        <taxon>Terebelliformia</taxon>
        <taxon>Alvinellidae</taxon>
        <taxon>Paralvinella</taxon>
    </lineage>
</organism>
<keyword evidence="5" id="KW-0677">Repeat</keyword>
<protein>
    <recommendedName>
        <fullName evidence="13">Mitochondrial ornithine transporter 1</fullName>
    </recommendedName>
</protein>
<dbReference type="InterPro" id="IPR050567">
    <property type="entry name" value="Mitochondrial_Carrier"/>
</dbReference>
<evidence type="ECO:0000256" key="5">
    <source>
        <dbReference type="ARBA" id="ARBA00022737"/>
    </source>
</evidence>
<evidence type="ECO:0008006" key="13">
    <source>
        <dbReference type="Google" id="ProtNLM"/>
    </source>
</evidence>
<evidence type="ECO:0000256" key="8">
    <source>
        <dbReference type="ARBA" id="ARBA00023136"/>
    </source>
</evidence>
<evidence type="ECO:0000313" key="11">
    <source>
        <dbReference type="EMBL" id="KAK2146135.1"/>
    </source>
</evidence>
<proteinExistence type="inferred from homology"/>
<keyword evidence="7" id="KW-0496">Mitochondrion</keyword>
<dbReference type="Pfam" id="PF00153">
    <property type="entry name" value="Mito_carr"/>
    <property type="match status" value="3"/>
</dbReference>